<proteinExistence type="predicted"/>
<dbReference type="Gene3D" id="3.40.50.300">
    <property type="entry name" value="P-loop containing nucleotide triphosphate hydrolases"/>
    <property type="match status" value="1"/>
</dbReference>
<accession>A0A6G6AC03</accession>
<dbReference type="SUPFAM" id="SSF52540">
    <property type="entry name" value="P-loop containing nucleoside triphosphate hydrolases"/>
    <property type="match status" value="1"/>
</dbReference>
<dbReference type="EMBL" id="MN175499">
    <property type="protein sequence ID" value="QID06362.1"/>
    <property type="molecule type" value="Genomic_DNA"/>
</dbReference>
<organism evidence="2">
    <name type="scientific">Borely moumouvirus</name>
    <dbReference type="NCBI Taxonomy" id="2712067"/>
    <lineage>
        <taxon>Viruses</taxon>
        <taxon>Varidnaviria</taxon>
        <taxon>Bamfordvirae</taxon>
        <taxon>Nucleocytoviricota</taxon>
        <taxon>Megaviricetes</taxon>
        <taxon>Imitervirales</taxon>
        <taxon>Mimiviridae</taxon>
        <taxon>Megamimivirinae</taxon>
        <taxon>Moumouvirus</taxon>
    </lineage>
</organism>
<evidence type="ECO:0000259" key="1">
    <source>
        <dbReference type="Pfam" id="PF00350"/>
    </source>
</evidence>
<reference evidence="2" key="1">
    <citation type="submission" date="2019-07" db="EMBL/GenBank/DDBJ databases">
        <title>The discovery of a new lineage B mimivirus raises questions about particles surface fibrils.</title>
        <authorList>
            <person name="Silva L.K.S."/>
            <person name="Rodrigues R.A.L."/>
            <person name="Andrade A.C.S.P."/>
            <person name="Hikida H."/>
            <person name="Andreani J."/>
            <person name="Levasseur A."/>
            <person name="La Scola B."/>
            <person name="Abrahao J.S."/>
        </authorList>
    </citation>
    <scope>NUCLEOTIDE SEQUENCE</scope>
    <source>
        <strain evidence="2">B60</strain>
    </source>
</reference>
<name>A0A6G6AC03_9VIRU</name>
<dbReference type="InterPro" id="IPR027417">
    <property type="entry name" value="P-loop_NTPase"/>
</dbReference>
<evidence type="ECO:0000313" key="2">
    <source>
        <dbReference type="EMBL" id="QID06362.1"/>
    </source>
</evidence>
<protein>
    <submittedName>
        <fullName evidence="2">Putative GTPase</fullName>
    </submittedName>
</protein>
<sequence length="580" mass="69120">MMDIDQVEINIAVFGPTSVGKSTLVNAIVKNKLSLTGSIKTTILPQIYCDKNSDFVPEKINKTNENKTQKYLNSRDLLKSSYFEPIFHNIKNINKFFDEEFFDQDNRLIKFNVWDMPGFDDSSDCDIFKSWLLKNVESFDIVIYMTDVNTGLNELSFFDFFKESVSVNNFKMICLLNKCDEMFFDSEVGKLAFDNNDHRNVYVKINNLIAQFIENQEIEEHKITPFIPISLNKFSDNCYDYQYSDEIDNIKTIIQNIILSSKCFFISKHITRCLENNKIKTIQDVMKCLRIIHKFEVNNFIEDKINILFWKRVKEIIIQHENYIIRKCILLCEKKIIFEDFDRIHTEIQEYLTFFVSVTNINQFENYPTDLIKYHKTKLTSNLLNIYDELSRLEYKGQVFLCPSSLLIFLEIIKTHIPEEFDEYAIKFIMIHNDVRFFTESYEKNLLFMIQYIAKNISTEKSINHYLSPVCEILTNRQYFMKNKQPDNYFTYLIQLKKYLRNFLQKNNYRESINPIDILYEITKKNISMYLSDSSISNFYRQELNQSNIDKIYSKFLCGKDKEVNIDFEKNLLSCFKKIE</sequence>
<feature type="domain" description="Dynamin N-terminal" evidence="1">
    <location>
        <begin position="11"/>
        <end position="178"/>
    </location>
</feature>
<dbReference type="InterPro" id="IPR045063">
    <property type="entry name" value="Dynamin_N"/>
</dbReference>
<dbReference type="Pfam" id="PF00350">
    <property type="entry name" value="Dynamin_N"/>
    <property type="match status" value="1"/>
</dbReference>